<keyword evidence="1" id="KW-1133">Transmembrane helix</keyword>
<proteinExistence type="predicted"/>
<gene>
    <name evidence="2" type="ORF">BDP55DRAFT_670255</name>
</gene>
<dbReference type="EMBL" id="JAHMHR010000031">
    <property type="protein sequence ID" value="KAK1673455.1"/>
    <property type="molecule type" value="Genomic_DNA"/>
</dbReference>
<evidence type="ECO:0000313" key="3">
    <source>
        <dbReference type="Proteomes" id="UP001224890"/>
    </source>
</evidence>
<dbReference type="Proteomes" id="UP001224890">
    <property type="component" value="Unassembled WGS sequence"/>
</dbReference>
<organism evidence="2 3">
    <name type="scientific">Colletotrichum godetiae</name>
    <dbReference type="NCBI Taxonomy" id="1209918"/>
    <lineage>
        <taxon>Eukaryota</taxon>
        <taxon>Fungi</taxon>
        <taxon>Dikarya</taxon>
        <taxon>Ascomycota</taxon>
        <taxon>Pezizomycotina</taxon>
        <taxon>Sordariomycetes</taxon>
        <taxon>Hypocreomycetidae</taxon>
        <taxon>Glomerellales</taxon>
        <taxon>Glomerellaceae</taxon>
        <taxon>Colletotrichum</taxon>
        <taxon>Colletotrichum acutatum species complex</taxon>
    </lineage>
</organism>
<accession>A0AAJ0AGG3</accession>
<comment type="caution">
    <text evidence="2">The sequence shown here is derived from an EMBL/GenBank/DDBJ whole genome shotgun (WGS) entry which is preliminary data.</text>
</comment>
<dbReference type="GeneID" id="85459898"/>
<keyword evidence="1" id="KW-0812">Transmembrane</keyword>
<name>A0AAJ0AGG3_9PEZI</name>
<feature type="transmembrane region" description="Helical" evidence="1">
    <location>
        <begin position="16"/>
        <end position="37"/>
    </location>
</feature>
<protein>
    <submittedName>
        <fullName evidence="2">Uncharacterized protein</fullName>
    </submittedName>
</protein>
<evidence type="ECO:0000256" key="1">
    <source>
        <dbReference type="SAM" id="Phobius"/>
    </source>
</evidence>
<reference evidence="2" key="1">
    <citation type="submission" date="2021-06" db="EMBL/GenBank/DDBJ databases">
        <title>Comparative genomics, transcriptomics and evolutionary studies reveal genomic signatures of adaptation to plant cell wall in hemibiotrophic fungi.</title>
        <authorList>
            <consortium name="DOE Joint Genome Institute"/>
            <person name="Baroncelli R."/>
            <person name="Diaz J.F."/>
            <person name="Benocci T."/>
            <person name="Peng M."/>
            <person name="Battaglia E."/>
            <person name="Haridas S."/>
            <person name="Andreopoulos W."/>
            <person name="Labutti K."/>
            <person name="Pangilinan J."/>
            <person name="Floch G.L."/>
            <person name="Makela M.R."/>
            <person name="Henrissat B."/>
            <person name="Grigoriev I.V."/>
            <person name="Crouch J.A."/>
            <person name="De Vries R.P."/>
            <person name="Sukno S.A."/>
            <person name="Thon M.R."/>
        </authorList>
    </citation>
    <scope>NUCLEOTIDE SEQUENCE</scope>
    <source>
        <strain evidence="2">CBS 193.32</strain>
    </source>
</reference>
<sequence>MSVTHQFALSHSRPSLSWLCGSFTVYLLFLCVSWGCLAHTRRPLTMYFVSVSVDGKDGDLAPALLYGVFVHTPHYSSSFFSKYTPPSLPLSLSPTHCVSG</sequence>
<dbReference type="RefSeq" id="XP_060427458.1">
    <property type="nucleotide sequence ID" value="XM_060575372.1"/>
</dbReference>
<keyword evidence="3" id="KW-1185">Reference proteome</keyword>
<dbReference type="AlphaFoldDB" id="A0AAJ0AGG3"/>
<keyword evidence="1" id="KW-0472">Membrane</keyword>
<evidence type="ECO:0000313" key="2">
    <source>
        <dbReference type="EMBL" id="KAK1673455.1"/>
    </source>
</evidence>